<dbReference type="InterPro" id="IPR016439">
    <property type="entry name" value="Lag1/Lac1-like"/>
</dbReference>
<evidence type="ECO:0000256" key="5">
    <source>
        <dbReference type="ARBA" id="ARBA00022989"/>
    </source>
</evidence>
<dbReference type="GO" id="GO:0050291">
    <property type="term" value="F:sphingosine N-acyltransferase activity"/>
    <property type="evidence" value="ECO:0007669"/>
    <property type="project" value="InterPro"/>
</dbReference>
<evidence type="ECO:0000313" key="11">
    <source>
        <dbReference type="EMBL" id="VUZ40461.1"/>
    </source>
</evidence>
<comment type="subcellular location">
    <subcellularLocation>
        <location evidence="1">Membrane</location>
        <topology evidence="1">Multi-pass membrane protein</topology>
    </subcellularLocation>
</comment>
<dbReference type="EMBL" id="CABIJS010000033">
    <property type="protein sequence ID" value="VUZ40461.1"/>
    <property type="molecule type" value="Genomic_DNA"/>
</dbReference>
<feature type="transmembrane region" description="Helical" evidence="8">
    <location>
        <begin position="223"/>
        <end position="240"/>
    </location>
</feature>
<keyword evidence="12" id="KW-1185">Reference proteome</keyword>
<accession>A0A564XZL6</accession>
<dbReference type="GO" id="GO:0016020">
    <property type="term" value="C:membrane"/>
    <property type="evidence" value="ECO:0007669"/>
    <property type="project" value="UniProtKB-SubCell"/>
</dbReference>
<evidence type="ECO:0000259" key="10">
    <source>
        <dbReference type="PROSITE" id="PS50922"/>
    </source>
</evidence>
<dbReference type="GO" id="GO:0046513">
    <property type="term" value="P:ceramide biosynthetic process"/>
    <property type="evidence" value="ECO:0007669"/>
    <property type="project" value="InterPro"/>
</dbReference>
<dbReference type="Pfam" id="PF03798">
    <property type="entry name" value="TRAM_LAG1_CLN8"/>
    <property type="match status" value="1"/>
</dbReference>
<keyword evidence="6 7" id="KW-0472">Membrane</keyword>
<evidence type="ECO:0000256" key="7">
    <source>
        <dbReference type="PROSITE-ProRule" id="PRU00205"/>
    </source>
</evidence>
<dbReference type="PANTHER" id="PTHR12560:SF58">
    <property type="entry name" value="CERAMIDE SYNTHASE 1"/>
    <property type="match status" value="1"/>
</dbReference>
<dbReference type="AlphaFoldDB" id="A0A564XZL6"/>
<sequence length="326" mass="38746">MKIHPRFLWRWWLLAILFISVSPAESISENENYVWMTDPTTHKRYQVLKSSYDRDKAFVVGESTLSNRFTRQYLDSLANQCDAVIGPPSVFEFLNHTYLAVTEFCFHPDIYTYSFEIYLRLFETVRWEPYLIATLVAVAFTVARYICVISLLRTRIGKKFNTEQSQKKAMTPLWNTISYAFLFSVEAFTLYNYGYNDFIYPLCIFKEIHFRHGYFDDPTPLQYYWLYMFQIGYYVHSFYATIRLDVKRKDTYVILIHHVLTIALLSFSFFAKFHRIGLMVLFLHDISDVILELGKFLIALRSNYPEYASTLEHVANFLFAIFVLSW</sequence>
<feature type="chain" id="PRO_5021877398" description="TLC domain-containing protein" evidence="9">
    <location>
        <begin position="27"/>
        <end position="326"/>
    </location>
</feature>
<evidence type="ECO:0000256" key="4">
    <source>
        <dbReference type="ARBA" id="ARBA00022692"/>
    </source>
</evidence>
<proteinExistence type="predicted"/>
<feature type="signal peptide" evidence="9">
    <location>
        <begin position="1"/>
        <end position="26"/>
    </location>
</feature>
<keyword evidence="9" id="KW-0732">Signal</keyword>
<feature type="transmembrane region" description="Helical" evidence="8">
    <location>
        <begin position="130"/>
        <end position="152"/>
    </location>
</feature>
<organism evidence="11 12">
    <name type="scientific">Hymenolepis diminuta</name>
    <name type="common">Rat tapeworm</name>
    <dbReference type="NCBI Taxonomy" id="6216"/>
    <lineage>
        <taxon>Eukaryota</taxon>
        <taxon>Metazoa</taxon>
        <taxon>Spiralia</taxon>
        <taxon>Lophotrochozoa</taxon>
        <taxon>Platyhelminthes</taxon>
        <taxon>Cestoda</taxon>
        <taxon>Eucestoda</taxon>
        <taxon>Cyclophyllidea</taxon>
        <taxon>Hymenolepididae</taxon>
        <taxon>Hymenolepis</taxon>
    </lineage>
</organism>
<feature type="domain" description="TLC" evidence="10">
    <location>
        <begin position="169"/>
        <end position="326"/>
    </location>
</feature>
<dbReference type="UniPathway" id="UPA00222"/>
<protein>
    <recommendedName>
        <fullName evidence="10">TLC domain-containing protein</fullName>
    </recommendedName>
</protein>
<evidence type="ECO:0000256" key="8">
    <source>
        <dbReference type="SAM" id="Phobius"/>
    </source>
</evidence>
<dbReference type="PROSITE" id="PS50922">
    <property type="entry name" value="TLC"/>
    <property type="match status" value="1"/>
</dbReference>
<comment type="pathway">
    <text evidence="2">Lipid metabolism; sphingolipid metabolism.</text>
</comment>
<dbReference type="SMART" id="SM00724">
    <property type="entry name" value="TLC"/>
    <property type="match status" value="1"/>
</dbReference>
<evidence type="ECO:0000256" key="6">
    <source>
        <dbReference type="ARBA" id="ARBA00023136"/>
    </source>
</evidence>
<gene>
    <name evidence="11" type="ORF">WMSIL1_LOCUS1348</name>
</gene>
<feature type="transmembrane region" description="Helical" evidence="8">
    <location>
        <begin position="252"/>
        <end position="270"/>
    </location>
</feature>
<evidence type="ECO:0000256" key="2">
    <source>
        <dbReference type="ARBA" id="ARBA00004760"/>
    </source>
</evidence>
<name>A0A564XZL6_HYMDI</name>
<keyword evidence="5 8" id="KW-1133">Transmembrane helix</keyword>
<dbReference type="PANTHER" id="PTHR12560">
    <property type="entry name" value="LONGEVITY ASSURANCE FACTOR 1 LAG1"/>
    <property type="match status" value="1"/>
</dbReference>
<evidence type="ECO:0000256" key="9">
    <source>
        <dbReference type="SAM" id="SignalP"/>
    </source>
</evidence>
<reference evidence="11 12" key="1">
    <citation type="submission" date="2019-07" db="EMBL/GenBank/DDBJ databases">
        <authorList>
            <person name="Jastrzebski P J."/>
            <person name="Paukszto L."/>
            <person name="Jastrzebski P J."/>
        </authorList>
    </citation>
    <scope>NUCLEOTIDE SEQUENCE [LARGE SCALE GENOMIC DNA]</scope>
    <source>
        <strain evidence="11 12">WMS-il1</strain>
    </source>
</reference>
<evidence type="ECO:0000313" key="12">
    <source>
        <dbReference type="Proteomes" id="UP000321570"/>
    </source>
</evidence>
<feature type="transmembrane region" description="Helical" evidence="8">
    <location>
        <begin position="173"/>
        <end position="191"/>
    </location>
</feature>
<comment type="pathway">
    <text evidence="3">Sphingolipid metabolism.</text>
</comment>
<dbReference type="InterPro" id="IPR006634">
    <property type="entry name" value="TLC-dom"/>
</dbReference>
<keyword evidence="4 7" id="KW-0812">Transmembrane</keyword>
<evidence type="ECO:0000256" key="1">
    <source>
        <dbReference type="ARBA" id="ARBA00004141"/>
    </source>
</evidence>
<dbReference type="Proteomes" id="UP000321570">
    <property type="component" value="Unassembled WGS sequence"/>
</dbReference>
<evidence type="ECO:0000256" key="3">
    <source>
        <dbReference type="ARBA" id="ARBA00004991"/>
    </source>
</evidence>